<sequence length="953" mass="106050">MVALKSWQASIPGKEQQQLLQRRILFTPAQRPVSSKMQLLQLEPLNELLPSDFAMRGSEEASRQDCVEQGSVRKMQHLPEDHREEEAWLVWEGPMRIGAGLQNLGNTCFLNSVLQCMTYTPPLAKFLRSGQHKVSCHVAGFCAVCALEAHVKQALSSTDKVISPQTLVKNLRCISRAFQPWRQEDAHEYMRYLVEALHKCLSNGITKSSYSDLNQSLVHRIFGGRLRSQVKCTNCYYCSDTFDPFLDLSLEIVNADSLPRALAHFTRKEIIDGDNKYHCEKCKQKVRATKCFTIDAAPNILTIQFKRFSNTGHFGGKINKKVDFGPTLDITPFLSKGQEVCKYKLYAVLVHSGGSTHSGHYYCFVRTSTDIWHILDDSRVKQVSEKTVLEQKAYMLFYVRNPTRKSMAKPPSTAAAFPSKSAPKDTLQVSQSAKIHVDQKLGSLAVKPDVGKRSTDSENLVNVQSVQCKEMQLATELTGAQASSTAEPKVDPRGVLKNNIGENGLNIGDMLQKTEATFHISSIVGKQLNSGAYILKDMQTHVKQTAYTGYAQAEKSGDLTNGFKQDILKISNPIGEENSLSSRTYRAAREPRLSPPGAGSLASQQQEKLMSTKTITARECSEDERVEVARKDSRATESPIEHDGGKVCKRGSAKKKSTESRLYHLKLLQVMPRARNFFLSKALSIIKRRSTGADSGCHKVLHANGTAAGTTVNSTARNRKPKKRKLAGAELLSTSQKRLHVEDQERLEKHYAKLGADSAEEPNKQSSLDSFSTGAEAVRGTMSERHENAQLTGIVCLEEPKKVSMKLLKRTEATKLLSVADNVCNGYKPMVDLTNVYENPSLGKSNLNVPETTNGCARDDVLGESVRISRTPKNELYGSEVPRWNEADGSKQSCWEIGNLLKKEHSIPRKAIDTWDEAYDRGKIKKVRKRVAPGSGFRQLENGNPFQTLVRAK</sequence>
<comment type="caution">
    <text evidence="1">The sequence shown here is derived from an EMBL/GenBank/DDBJ whole genome shotgun (WGS) entry which is preliminary data.</text>
</comment>
<reference evidence="2" key="1">
    <citation type="journal article" date="2024" name="Proc. Natl. Acad. Sci. U.S.A.">
        <title>Extraordinary preservation of gene collinearity over three hundred million years revealed in homosporous lycophytes.</title>
        <authorList>
            <person name="Li C."/>
            <person name="Wickell D."/>
            <person name="Kuo L.Y."/>
            <person name="Chen X."/>
            <person name="Nie B."/>
            <person name="Liao X."/>
            <person name="Peng D."/>
            <person name="Ji J."/>
            <person name="Jenkins J."/>
            <person name="Williams M."/>
            <person name="Shu S."/>
            <person name="Plott C."/>
            <person name="Barry K."/>
            <person name="Rajasekar S."/>
            <person name="Grimwood J."/>
            <person name="Han X."/>
            <person name="Sun S."/>
            <person name="Hou Z."/>
            <person name="He W."/>
            <person name="Dai G."/>
            <person name="Sun C."/>
            <person name="Schmutz J."/>
            <person name="Leebens-Mack J.H."/>
            <person name="Li F.W."/>
            <person name="Wang L."/>
        </authorList>
    </citation>
    <scope>NUCLEOTIDE SEQUENCE [LARGE SCALE GENOMIC DNA]</scope>
    <source>
        <strain evidence="2">cv. PW_Plant_1</strain>
    </source>
</reference>
<organism evidence="1 2">
    <name type="scientific">Diphasiastrum complanatum</name>
    <name type="common">Issler's clubmoss</name>
    <name type="synonym">Lycopodium complanatum</name>
    <dbReference type="NCBI Taxonomy" id="34168"/>
    <lineage>
        <taxon>Eukaryota</taxon>
        <taxon>Viridiplantae</taxon>
        <taxon>Streptophyta</taxon>
        <taxon>Embryophyta</taxon>
        <taxon>Tracheophyta</taxon>
        <taxon>Lycopodiopsida</taxon>
        <taxon>Lycopodiales</taxon>
        <taxon>Lycopodiaceae</taxon>
        <taxon>Lycopodioideae</taxon>
        <taxon>Diphasiastrum</taxon>
    </lineage>
</organism>
<dbReference type="Proteomes" id="UP001162992">
    <property type="component" value="Chromosome 13"/>
</dbReference>
<dbReference type="EMBL" id="CM055104">
    <property type="protein sequence ID" value="KAJ7533986.1"/>
    <property type="molecule type" value="Genomic_DNA"/>
</dbReference>
<accession>A0ACC2BW59</accession>
<protein>
    <submittedName>
        <fullName evidence="1">Uncharacterized protein</fullName>
    </submittedName>
</protein>
<keyword evidence="2" id="KW-1185">Reference proteome</keyword>
<gene>
    <name evidence="1" type="ORF">O6H91_13G074300</name>
</gene>
<proteinExistence type="predicted"/>
<evidence type="ECO:0000313" key="1">
    <source>
        <dbReference type="EMBL" id="KAJ7533986.1"/>
    </source>
</evidence>
<evidence type="ECO:0000313" key="2">
    <source>
        <dbReference type="Proteomes" id="UP001162992"/>
    </source>
</evidence>
<name>A0ACC2BW59_DIPCM</name>